<keyword evidence="5 7" id="KW-1133">Transmembrane helix</keyword>
<evidence type="ECO:0008006" key="10">
    <source>
        <dbReference type="Google" id="ProtNLM"/>
    </source>
</evidence>
<organism evidence="8 9">
    <name type="scientific">Acetivibrio saccincola</name>
    <dbReference type="NCBI Taxonomy" id="1677857"/>
    <lineage>
        <taxon>Bacteria</taxon>
        <taxon>Bacillati</taxon>
        <taxon>Bacillota</taxon>
        <taxon>Clostridia</taxon>
        <taxon>Eubacteriales</taxon>
        <taxon>Oscillospiraceae</taxon>
        <taxon>Acetivibrio</taxon>
    </lineage>
</organism>
<dbReference type="InterPro" id="IPR001640">
    <property type="entry name" value="Lgt"/>
</dbReference>
<evidence type="ECO:0000256" key="1">
    <source>
        <dbReference type="ARBA" id="ARBA00007150"/>
    </source>
</evidence>
<evidence type="ECO:0000256" key="3">
    <source>
        <dbReference type="ARBA" id="ARBA00022679"/>
    </source>
</evidence>
<evidence type="ECO:0000256" key="4">
    <source>
        <dbReference type="ARBA" id="ARBA00022692"/>
    </source>
</evidence>
<dbReference type="GO" id="GO:0008961">
    <property type="term" value="F:phosphatidylglycerol-prolipoprotein diacylglyceryl transferase activity"/>
    <property type="evidence" value="ECO:0007669"/>
    <property type="project" value="InterPro"/>
</dbReference>
<evidence type="ECO:0000256" key="5">
    <source>
        <dbReference type="ARBA" id="ARBA00022989"/>
    </source>
</evidence>
<feature type="transmembrane region" description="Helical" evidence="7">
    <location>
        <begin position="44"/>
        <end position="65"/>
    </location>
</feature>
<feature type="transmembrane region" description="Helical" evidence="7">
    <location>
        <begin position="168"/>
        <end position="188"/>
    </location>
</feature>
<dbReference type="RefSeq" id="WP_105367930.1">
    <property type="nucleotide sequence ID" value="NZ_NEMB01000003.1"/>
</dbReference>
<proteinExistence type="inferred from homology"/>
<evidence type="ECO:0000256" key="7">
    <source>
        <dbReference type="SAM" id="Phobius"/>
    </source>
</evidence>
<sequence>MLSGFYIGNIFIPYYGFMLVLAILMAGALGFVLTKRYNILFEDFIILFAYVGGFALLGAKVLYLIVIADQIDCSRIMEPDYLNNLMSGGFVFFGGLINGIVALPVVRKVHKLDVLKIIRVVVPCIPLAHAFGRIGCHLTGCCYGVKYSGIFCIVYHNNLFAPNNIGLFPVQLTEAVFNFILAAVLLIYLRKKGPVIGTIYIYIISYSVARFILEFLRGDASERGFIYFLSTSQIISIILIIGTLLYMRRKAKQCRLR</sequence>
<dbReference type="Proteomes" id="UP000239720">
    <property type="component" value="Unassembled WGS sequence"/>
</dbReference>
<comment type="similarity">
    <text evidence="1">Belongs to the Lgt family.</text>
</comment>
<keyword evidence="3" id="KW-0808">Transferase</keyword>
<name>A0A2S8RA04_9FIRM</name>
<feature type="transmembrane region" description="Helical" evidence="7">
    <location>
        <begin position="134"/>
        <end position="156"/>
    </location>
</feature>
<evidence type="ECO:0000313" key="8">
    <source>
        <dbReference type="EMBL" id="PQQ66614.1"/>
    </source>
</evidence>
<evidence type="ECO:0000256" key="2">
    <source>
        <dbReference type="ARBA" id="ARBA00022475"/>
    </source>
</evidence>
<dbReference type="GO" id="GO:0005886">
    <property type="term" value="C:plasma membrane"/>
    <property type="evidence" value="ECO:0007669"/>
    <property type="project" value="InterPro"/>
</dbReference>
<feature type="transmembrane region" description="Helical" evidence="7">
    <location>
        <begin position="225"/>
        <end position="247"/>
    </location>
</feature>
<dbReference type="OrthoDB" id="871140at2"/>
<dbReference type="PANTHER" id="PTHR30589:SF0">
    <property type="entry name" value="PHOSPHATIDYLGLYCEROL--PROLIPOPROTEIN DIACYLGLYCERYL TRANSFERASE"/>
    <property type="match status" value="1"/>
</dbReference>
<accession>A0A2S8RA04</accession>
<gene>
    <name evidence="8" type="ORF">B9R14_07555</name>
</gene>
<feature type="transmembrane region" description="Helical" evidence="7">
    <location>
        <begin position="85"/>
        <end position="106"/>
    </location>
</feature>
<keyword evidence="2" id="KW-1003">Cell membrane</keyword>
<comment type="caution">
    <text evidence="8">The sequence shown here is derived from an EMBL/GenBank/DDBJ whole genome shotgun (WGS) entry which is preliminary data.</text>
</comment>
<dbReference type="EMBL" id="NEMB01000003">
    <property type="protein sequence ID" value="PQQ66614.1"/>
    <property type="molecule type" value="Genomic_DNA"/>
</dbReference>
<keyword evidence="6 7" id="KW-0472">Membrane</keyword>
<evidence type="ECO:0000313" key="9">
    <source>
        <dbReference type="Proteomes" id="UP000239720"/>
    </source>
</evidence>
<dbReference type="AlphaFoldDB" id="A0A2S8RA04"/>
<dbReference type="PANTHER" id="PTHR30589">
    <property type="entry name" value="PROLIPOPROTEIN DIACYLGLYCERYL TRANSFERASE"/>
    <property type="match status" value="1"/>
</dbReference>
<dbReference type="GO" id="GO:0042158">
    <property type="term" value="P:lipoprotein biosynthetic process"/>
    <property type="evidence" value="ECO:0007669"/>
    <property type="project" value="InterPro"/>
</dbReference>
<feature type="transmembrane region" description="Helical" evidence="7">
    <location>
        <begin position="195"/>
        <end position="213"/>
    </location>
</feature>
<evidence type="ECO:0000256" key="6">
    <source>
        <dbReference type="ARBA" id="ARBA00023136"/>
    </source>
</evidence>
<protein>
    <recommendedName>
        <fullName evidence="10">Prolipoprotein diacylglyceryl transferase</fullName>
    </recommendedName>
</protein>
<keyword evidence="4 7" id="KW-0812">Transmembrane</keyword>
<dbReference type="Pfam" id="PF01790">
    <property type="entry name" value="LGT"/>
    <property type="match status" value="1"/>
</dbReference>
<feature type="transmembrane region" description="Helical" evidence="7">
    <location>
        <begin position="12"/>
        <end position="32"/>
    </location>
</feature>
<reference evidence="8 9" key="1">
    <citation type="journal article" date="2018" name="Syst. Appl. Microbiol.">
        <title>Characterization and high-quality draft genome sequence of Herbivorax saccincola A7, an anaerobic, alkaliphilic, thermophilic, cellulolytic, and xylanolytic bacterium.</title>
        <authorList>
            <person name="Aikawa S."/>
            <person name="Baramee S."/>
            <person name="Sermsathanaswadi J."/>
            <person name="Thianheng P."/>
            <person name="Tachaapaikoon C."/>
            <person name="Shikata A."/>
            <person name="Waeonukul R."/>
            <person name="Pason P."/>
            <person name="Ratanakhanokchai K."/>
            <person name="Kosugi A."/>
        </authorList>
    </citation>
    <scope>NUCLEOTIDE SEQUENCE [LARGE SCALE GENOMIC DNA]</scope>
    <source>
        <strain evidence="8 9">A7</strain>
    </source>
</reference>